<dbReference type="EMBL" id="JAUFPN010000309">
    <property type="protein sequence ID" value="MDN3568852.1"/>
    <property type="molecule type" value="Genomic_DNA"/>
</dbReference>
<evidence type="ECO:0000313" key="2">
    <source>
        <dbReference type="Proteomes" id="UP001529369"/>
    </source>
</evidence>
<comment type="caution">
    <text evidence="1">The sequence shown here is derived from an EMBL/GenBank/DDBJ whole genome shotgun (WGS) entry which is preliminary data.</text>
</comment>
<organism evidence="1 2">
    <name type="scientific">Paeniroseomonas aquatica</name>
    <dbReference type="NCBI Taxonomy" id="373043"/>
    <lineage>
        <taxon>Bacteria</taxon>
        <taxon>Pseudomonadati</taxon>
        <taxon>Pseudomonadota</taxon>
        <taxon>Alphaproteobacteria</taxon>
        <taxon>Acetobacterales</taxon>
        <taxon>Acetobacteraceae</taxon>
        <taxon>Paeniroseomonas</taxon>
    </lineage>
</organism>
<protein>
    <submittedName>
        <fullName evidence="1">Uncharacterized protein</fullName>
    </submittedName>
</protein>
<proteinExistence type="predicted"/>
<sequence length="136" mass="15033">MPTGIEISRNMAGMVVMRPRLLGHALVAVTVLIKITRRMARVIVMLPRNLFRTLVAMTMRIQVARDVTRVRVMLAGLLFWHKSSCCRRPNGNAPLRPLSLSDAHHEVGASPVIRVALGKADCPSVRRENLAKSSSS</sequence>
<dbReference type="Proteomes" id="UP001529369">
    <property type="component" value="Unassembled WGS sequence"/>
</dbReference>
<name>A0ABT8AGB9_9PROT</name>
<gene>
    <name evidence="1" type="ORF">QWZ14_31120</name>
</gene>
<keyword evidence="2" id="KW-1185">Reference proteome</keyword>
<accession>A0ABT8AGB9</accession>
<dbReference type="RefSeq" id="WP_290320974.1">
    <property type="nucleotide sequence ID" value="NZ_JAUFPN010000309.1"/>
</dbReference>
<reference evidence="2" key="1">
    <citation type="journal article" date="2019" name="Int. J. Syst. Evol. Microbiol.">
        <title>The Global Catalogue of Microorganisms (GCM) 10K type strain sequencing project: providing services to taxonomists for standard genome sequencing and annotation.</title>
        <authorList>
            <consortium name="The Broad Institute Genomics Platform"/>
            <consortium name="The Broad Institute Genome Sequencing Center for Infectious Disease"/>
            <person name="Wu L."/>
            <person name="Ma J."/>
        </authorList>
    </citation>
    <scope>NUCLEOTIDE SEQUENCE [LARGE SCALE GENOMIC DNA]</scope>
    <source>
        <strain evidence="2">CECT 7131</strain>
    </source>
</reference>
<evidence type="ECO:0000313" key="1">
    <source>
        <dbReference type="EMBL" id="MDN3568852.1"/>
    </source>
</evidence>